<keyword evidence="4" id="KW-1185">Reference proteome</keyword>
<reference evidence="4" key="1">
    <citation type="journal article" date="2019" name="Int. J. Syst. Evol. Microbiol.">
        <title>The Global Catalogue of Microorganisms (GCM) 10K type strain sequencing project: providing services to taxonomists for standard genome sequencing and annotation.</title>
        <authorList>
            <consortium name="The Broad Institute Genomics Platform"/>
            <consortium name="The Broad Institute Genome Sequencing Center for Infectious Disease"/>
            <person name="Wu L."/>
            <person name="Ma J."/>
        </authorList>
    </citation>
    <scope>NUCLEOTIDE SEQUENCE [LARGE SCALE GENOMIC DNA]</scope>
    <source>
        <strain evidence="4">CCUG 60523</strain>
    </source>
</reference>
<keyword evidence="1" id="KW-0472">Membrane</keyword>
<keyword evidence="1" id="KW-0812">Transmembrane</keyword>
<sequence>MQDPSVKRKKLKAILVIAVLLGLIYAKNSLERESFKEMGRAFTEVYEDRLVVNSYIFSISENLFEIQELVDHCDIDSDYSQAVNQIKSKEDEILTIISDFEQTKLTEKEAELLADFKKIIENDLRITSYDLLYSDSLGVNVEQVKLYDARISRAHNDLDQLSKIQVSEGDRVTRQAKRLLNRSQIWSQFEVALLVILILVLYLLIFRDSKRNRGVVT</sequence>
<keyword evidence="1" id="KW-1133">Transmembrane helix</keyword>
<protein>
    <submittedName>
        <fullName evidence="3">MCP four helix bundle domain-containing protein</fullName>
    </submittedName>
</protein>
<evidence type="ECO:0000313" key="3">
    <source>
        <dbReference type="EMBL" id="MFC3881977.1"/>
    </source>
</evidence>
<dbReference type="EMBL" id="JBHRZS010000011">
    <property type="protein sequence ID" value="MFC3881977.1"/>
    <property type="molecule type" value="Genomic_DNA"/>
</dbReference>
<evidence type="ECO:0000259" key="2">
    <source>
        <dbReference type="Pfam" id="PF12729"/>
    </source>
</evidence>
<dbReference type="InterPro" id="IPR024478">
    <property type="entry name" value="HlyB_4HB_MCP"/>
</dbReference>
<dbReference type="Pfam" id="PF12729">
    <property type="entry name" value="4HB_MCP_1"/>
    <property type="match status" value="1"/>
</dbReference>
<organism evidence="3 4">
    <name type="scientific">Algoriphagus namhaensis</name>
    <dbReference type="NCBI Taxonomy" id="915353"/>
    <lineage>
        <taxon>Bacteria</taxon>
        <taxon>Pseudomonadati</taxon>
        <taxon>Bacteroidota</taxon>
        <taxon>Cytophagia</taxon>
        <taxon>Cytophagales</taxon>
        <taxon>Cyclobacteriaceae</taxon>
        <taxon>Algoriphagus</taxon>
    </lineage>
</organism>
<feature type="domain" description="Chemotaxis methyl-accepting receptor HlyB-like 4HB MCP" evidence="2">
    <location>
        <begin position="14"/>
        <end position="120"/>
    </location>
</feature>
<name>A0ABV8AWN3_9BACT</name>
<evidence type="ECO:0000313" key="4">
    <source>
        <dbReference type="Proteomes" id="UP001595805"/>
    </source>
</evidence>
<dbReference type="RefSeq" id="WP_377907361.1">
    <property type="nucleotide sequence ID" value="NZ_JBHRZS010000011.1"/>
</dbReference>
<gene>
    <name evidence="3" type="ORF">ACFOSV_17460</name>
</gene>
<proteinExistence type="predicted"/>
<accession>A0ABV8AWN3</accession>
<feature type="transmembrane region" description="Helical" evidence="1">
    <location>
        <begin position="185"/>
        <end position="205"/>
    </location>
</feature>
<comment type="caution">
    <text evidence="3">The sequence shown here is derived from an EMBL/GenBank/DDBJ whole genome shotgun (WGS) entry which is preliminary data.</text>
</comment>
<dbReference type="Proteomes" id="UP001595805">
    <property type="component" value="Unassembled WGS sequence"/>
</dbReference>
<evidence type="ECO:0000256" key="1">
    <source>
        <dbReference type="SAM" id="Phobius"/>
    </source>
</evidence>